<sequence>MQLQVIIEDRARSVTVPEYVANEGEEFFAKMDADMDGGWQMSRTWVEKPNQVQRCQIAADRLVAALEVGDEPMKMLMAGYIVSRLPGVTAVRVDNEGDMMGTEFVGAQSVQ</sequence>
<organism evidence="1 2">
    <name type="scientific">Thiohalomonas denitrificans</name>
    <dbReference type="NCBI Taxonomy" id="415747"/>
    <lineage>
        <taxon>Bacteria</taxon>
        <taxon>Pseudomonadati</taxon>
        <taxon>Pseudomonadota</taxon>
        <taxon>Gammaproteobacteria</taxon>
        <taxon>Thiohalomonadales</taxon>
        <taxon>Thiohalomonadaceae</taxon>
        <taxon>Thiohalomonas</taxon>
    </lineage>
</organism>
<gene>
    <name evidence="1" type="ORF">SAMN03097708_02087</name>
</gene>
<dbReference type="AlphaFoldDB" id="A0A1G5QHR4"/>
<evidence type="ECO:0000313" key="2">
    <source>
        <dbReference type="Proteomes" id="UP000199648"/>
    </source>
</evidence>
<proteinExistence type="predicted"/>
<reference evidence="1 2" key="1">
    <citation type="submission" date="2016-10" db="EMBL/GenBank/DDBJ databases">
        <authorList>
            <person name="de Groot N.N."/>
        </authorList>
    </citation>
    <scope>NUCLEOTIDE SEQUENCE [LARGE SCALE GENOMIC DNA]</scope>
    <source>
        <strain evidence="1 2">HLD2</strain>
    </source>
</reference>
<dbReference type="RefSeq" id="WP_092996477.1">
    <property type="nucleotide sequence ID" value="NZ_FMWD01000006.1"/>
</dbReference>
<dbReference type="Proteomes" id="UP000199648">
    <property type="component" value="Unassembled WGS sequence"/>
</dbReference>
<protein>
    <submittedName>
        <fullName evidence="1">Uncharacterized protein</fullName>
    </submittedName>
</protein>
<dbReference type="OrthoDB" id="5624469at2"/>
<dbReference type="EMBL" id="FMWD01000006">
    <property type="protein sequence ID" value="SCZ61126.1"/>
    <property type="molecule type" value="Genomic_DNA"/>
</dbReference>
<name>A0A1G5QHR4_9GAMM</name>
<accession>A0A1G5QHR4</accession>
<keyword evidence="2" id="KW-1185">Reference proteome</keyword>
<evidence type="ECO:0000313" key="1">
    <source>
        <dbReference type="EMBL" id="SCZ61126.1"/>
    </source>
</evidence>